<dbReference type="SUPFAM" id="SSF56349">
    <property type="entry name" value="DNA breaking-rejoining enzymes"/>
    <property type="match status" value="1"/>
</dbReference>
<dbReference type="RefSeq" id="WP_379993733.1">
    <property type="nucleotide sequence ID" value="NZ_JBHSGN010000014.1"/>
</dbReference>
<reference evidence="4" key="3">
    <citation type="submission" date="2024-09" db="EMBL/GenBank/DDBJ databases">
        <authorList>
            <person name="Sun Q."/>
            <person name="Mori K."/>
        </authorList>
    </citation>
    <scope>NUCLEOTIDE SEQUENCE</scope>
    <source>
        <strain evidence="4">CCUG 66188</strain>
    </source>
</reference>
<dbReference type="PROSITE" id="PS51898">
    <property type="entry name" value="TYR_RECOMBINASE"/>
    <property type="match status" value="1"/>
</dbReference>
<dbReference type="InterPro" id="IPR011010">
    <property type="entry name" value="DNA_brk_join_enz"/>
</dbReference>
<organism evidence="4 5">
    <name type="scientific">Dysgonomonas termitidis</name>
    <dbReference type="NCBI Taxonomy" id="1516126"/>
    <lineage>
        <taxon>Bacteria</taxon>
        <taxon>Pseudomonadati</taxon>
        <taxon>Bacteroidota</taxon>
        <taxon>Bacteroidia</taxon>
        <taxon>Bacteroidales</taxon>
        <taxon>Dysgonomonadaceae</taxon>
        <taxon>Dysgonomonas</taxon>
    </lineage>
</organism>
<keyword evidence="1" id="KW-0233">DNA recombination</keyword>
<accession>A0ABV9KRI9</accession>
<comment type="caution">
    <text evidence="4">The sequence shown here is derived from an EMBL/GenBank/DDBJ whole genome shotgun (WGS) entry which is preliminary data.</text>
</comment>
<dbReference type="InterPro" id="IPR013762">
    <property type="entry name" value="Integrase-like_cat_sf"/>
</dbReference>
<reference evidence="5" key="2">
    <citation type="journal article" date="2019" name="Int. J. Syst. Evol. Microbiol.">
        <title>The Global Catalogue of Microorganisms (GCM) 10K type strain sequencing project: providing services to taxonomists for standard genome sequencing and annotation.</title>
        <authorList>
            <consortium name="The Broad Institute Genomics Platform"/>
            <consortium name="The Broad Institute Genome Sequencing Center for Infectious Disease"/>
            <person name="Wu L."/>
            <person name="Ma J."/>
        </authorList>
    </citation>
    <scope>NUCLEOTIDE SEQUENCE [LARGE SCALE GENOMIC DNA]</scope>
    <source>
        <strain evidence="5">CCUG 66188</strain>
    </source>
</reference>
<dbReference type="InterPro" id="IPR002104">
    <property type="entry name" value="Integrase_catalytic"/>
</dbReference>
<proteinExistence type="predicted"/>
<sequence>RVTFHVARHTNATLLLSLGVPIETVSKLLGHADMKTTQIYAKVIDKNKREAVSKLDGLTD</sequence>
<dbReference type="Gene3D" id="1.10.443.10">
    <property type="entry name" value="Intergrase catalytic core"/>
    <property type="match status" value="1"/>
</dbReference>
<name>A0ABV9KRI9_9BACT</name>
<gene>
    <name evidence="3" type="ORF">ACFO6W_02475</name>
    <name evidence="4" type="ORF">ACFO6W_02820</name>
</gene>
<reference evidence="4" key="1">
    <citation type="journal article" date="2014" name="Int. J. Syst. Evol. Microbiol.">
        <title>Complete genome of a new Firmicutes species belonging to the dominant human colonic microbiota ('Ruminococcus bicirculans') reveals two chromosomes and a selective capacity to utilize plant glucans.</title>
        <authorList>
            <consortium name="NISC Comparative Sequencing Program"/>
            <person name="Wegmann U."/>
            <person name="Louis P."/>
            <person name="Goesmann A."/>
            <person name="Henrissat B."/>
            <person name="Duncan S.H."/>
            <person name="Flint H.J."/>
        </authorList>
    </citation>
    <scope>NUCLEOTIDE SEQUENCE</scope>
    <source>
        <strain evidence="4">CCUG 66188</strain>
    </source>
</reference>
<protein>
    <submittedName>
        <fullName evidence="4">Tyrosine-type recombinase/integrase</fullName>
    </submittedName>
</protein>
<dbReference type="EMBL" id="JBHSGN010000016">
    <property type="protein sequence ID" value="MFC4672619.1"/>
    <property type="molecule type" value="Genomic_DNA"/>
</dbReference>
<dbReference type="Pfam" id="PF00589">
    <property type="entry name" value="Phage_integrase"/>
    <property type="match status" value="1"/>
</dbReference>
<evidence type="ECO:0000313" key="3">
    <source>
        <dbReference type="EMBL" id="MFC4672551.1"/>
    </source>
</evidence>
<evidence type="ECO:0000313" key="5">
    <source>
        <dbReference type="Proteomes" id="UP001596023"/>
    </source>
</evidence>
<dbReference type="EMBL" id="JBHSGN010000014">
    <property type="protein sequence ID" value="MFC4672551.1"/>
    <property type="molecule type" value="Genomic_DNA"/>
</dbReference>
<feature type="non-terminal residue" evidence="4">
    <location>
        <position position="1"/>
    </location>
</feature>
<keyword evidence="5" id="KW-1185">Reference proteome</keyword>
<feature type="domain" description="Tyr recombinase" evidence="2">
    <location>
        <begin position="1"/>
        <end position="53"/>
    </location>
</feature>
<evidence type="ECO:0000256" key="1">
    <source>
        <dbReference type="ARBA" id="ARBA00023172"/>
    </source>
</evidence>
<dbReference type="Proteomes" id="UP001596023">
    <property type="component" value="Unassembled WGS sequence"/>
</dbReference>
<evidence type="ECO:0000313" key="4">
    <source>
        <dbReference type="EMBL" id="MFC4672619.1"/>
    </source>
</evidence>
<evidence type="ECO:0000259" key="2">
    <source>
        <dbReference type="PROSITE" id="PS51898"/>
    </source>
</evidence>